<dbReference type="EMBL" id="CABITT030000002">
    <property type="protein sequence ID" value="VVA93535.1"/>
    <property type="molecule type" value="Genomic_DNA"/>
</dbReference>
<dbReference type="InterPro" id="IPR007527">
    <property type="entry name" value="Znf_SWIM"/>
</dbReference>
<evidence type="ECO:0000256" key="1">
    <source>
        <dbReference type="ARBA" id="ARBA00022723"/>
    </source>
</evidence>
<dbReference type="OrthoDB" id="1105837at2759"/>
<gene>
    <name evidence="7" type="ORF">ANE_LOCUS3980</name>
</gene>
<protein>
    <recommendedName>
        <fullName evidence="6">SWIM-type domain-containing protein</fullName>
    </recommendedName>
</protein>
<name>A0A565AYF4_9BRAS</name>
<dbReference type="InterPro" id="IPR006564">
    <property type="entry name" value="Znf_PMZ"/>
</dbReference>
<proteinExistence type="predicted"/>
<dbReference type="AlphaFoldDB" id="A0A565AYF4"/>
<dbReference type="PANTHER" id="PTHR31973">
    <property type="entry name" value="POLYPROTEIN, PUTATIVE-RELATED"/>
    <property type="match status" value="1"/>
</dbReference>
<evidence type="ECO:0000256" key="2">
    <source>
        <dbReference type="ARBA" id="ARBA00022771"/>
    </source>
</evidence>
<evidence type="ECO:0000313" key="7">
    <source>
        <dbReference type="EMBL" id="VVA93535.1"/>
    </source>
</evidence>
<comment type="caution">
    <text evidence="7">The sequence shown here is derived from an EMBL/GenBank/DDBJ whole genome shotgun (WGS) entry which is preliminary data.</text>
</comment>
<keyword evidence="2 4" id="KW-0863">Zinc-finger</keyword>
<organism evidence="7 8">
    <name type="scientific">Arabis nemorensis</name>
    <dbReference type="NCBI Taxonomy" id="586526"/>
    <lineage>
        <taxon>Eukaryota</taxon>
        <taxon>Viridiplantae</taxon>
        <taxon>Streptophyta</taxon>
        <taxon>Embryophyta</taxon>
        <taxon>Tracheophyta</taxon>
        <taxon>Spermatophyta</taxon>
        <taxon>Magnoliopsida</taxon>
        <taxon>eudicotyledons</taxon>
        <taxon>Gunneridae</taxon>
        <taxon>Pentapetalae</taxon>
        <taxon>rosids</taxon>
        <taxon>malvids</taxon>
        <taxon>Brassicales</taxon>
        <taxon>Brassicaceae</taxon>
        <taxon>Arabideae</taxon>
        <taxon>Arabis</taxon>
    </lineage>
</organism>
<dbReference type="Pfam" id="PF04434">
    <property type="entry name" value="SWIM"/>
    <property type="match status" value="2"/>
</dbReference>
<feature type="domain" description="SWIM-type" evidence="6">
    <location>
        <begin position="293"/>
        <end position="325"/>
    </location>
</feature>
<evidence type="ECO:0000259" key="6">
    <source>
        <dbReference type="PROSITE" id="PS50966"/>
    </source>
</evidence>
<feature type="compositionally biased region" description="Pro residues" evidence="5">
    <location>
        <begin position="435"/>
        <end position="448"/>
    </location>
</feature>
<keyword evidence="1" id="KW-0479">Metal-binding</keyword>
<keyword evidence="3" id="KW-0862">Zinc</keyword>
<evidence type="ECO:0000256" key="5">
    <source>
        <dbReference type="SAM" id="MobiDB-lite"/>
    </source>
</evidence>
<dbReference type="SMART" id="SM00575">
    <property type="entry name" value="ZnF_PMZ"/>
    <property type="match status" value="2"/>
</dbReference>
<evidence type="ECO:0000313" key="8">
    <source>
        <dbReference type="Proteomes" id="UP000489600"/>
    </source>
</evidence>
<dbReference type="PANTHER" id="PTHR31973:SF195">
    <property type="entry name" value="MUDR FAMILY TRANSPOSASE"/>
    <property type="match status" value="1"/>
</dbReference>
<reference evidence="7" key="1">
    <citation type="submission" date="2019-07" db="EMBL/GenBank/DDBJ databases">
        <authorList>
            <person name="Dittberner H."/>
        </authorList>
    </citation>
    <scope>NUCLEOTIDE SEQUENCE [LARGE SCALE GENOMIC DNA]</scope>
</reference>
<feature type="region of interest" description="Disordered" evidence="5">
    <location>
        <begin position="434"/>
        <end position="467"/>
    </location>
</feature>
<dbReference type="GO" id="GO:0008270">
    <property type="term" value="F:zinc ion binding"/>
    <property type="evidence" value="ECO:0007669"/>
    <property type="project" value="UniProtKB-KW"/>
</dbReference>
<keyword evidence="8" id="KW-1185">Reference proteome</keyword>
<evidence type="ECO:0000256" key="3">
    <source>
        <dbReference type="ARBA" id="ARBA00022833"/>
    </source>
</evidence>
<dbReference type="Proteomes" id="UP000489600">
    <property type="component" value="Unassembled WGS sequence"/>
</dbReference>
<evidence type="ECO:0000256" key="4">
    <source>
        <dbReference type="PROSITE-ProRule" id="PRU00325"/>
    </source>
</evidence>
<feature type="compositionally biased region" description="Basic residues" evidence="5">
    <location>
        <begin position="454"/>
        <end position="467"/>
    </location>
</feature>
<sequence length="467" mass="53197">MSYLWTGNTYDHSPNPEFASFCGVFWAFPQSIEGFPHCKPLIVVDSKDLNGKYPMKLMIASGFDADNCYFPLAFAFTKEVSSDSWRWFLSGIKVTQRKELCLISSLDPDILAVINEPGSLWKEPWAYHRFCLDHLSSQFDDVFQSSRLKSLMKQAGLAIQQDEFDFHMETIEKENPETRRWLDKIPPHQWALAHDGGRSYGDMTMNIEKYICESLPSPGLPVTAVTLLLFDEIRMNFHQVLSDSRRRLNQGDMYTKHVIDELEEFRTASVTYVVMPLDNNEFKVTEPLQKDGWIVQLSKCTCTCGEFQKNKISCVHALTVCEKLKINPLQYVDNCYSLELLYRTYSAKFNPVPEVSAWPEVSGVPTLLPPAIPPPTHNKFPCLHTLAVCEKLKINPLQYVDNYCSLERLDRTYSAKFNPVPEVSGWPEASGVPTLFPPVIPPPPPPPTHVSGMSKRKTTPRTSQKKS</sequence>
<accession>A0A565AYF4</accession>
<dbReference type="PROSITE" id="PS50966">
    <property type="entry name" value="ZF_SWIM"/>
    <property type="match status" value="1"/>
</dbReference>